<organism evidence="10 11">
    <name type="scientific">Rufibacter sediminis</name>
    <dbReference type="NCBI Taxonomy" id="2762756"/>
    <lineage>
        <taxon>Bacteria</taxon>
        <taxon>Pseudomonadati</taxon>
        <taxon>Bacteroidota</taxon>
        <taxon>Cytophagia</taxon>
        <taxon>Cytophagales</taxon>
        <taxon>Hymenobacteraceae</taxon>
        <taxon>Rufibacter</taxon>
    </lineage>
</organism>
<evidence type="ECO:0000313" key="10">
    <source>
        <dbReference type="EMBL" id="MBC3540238.1"/>
    </source>
</evidence>
<name>A0ABR6VSR8_9BACT</name>
<evidence type="ECO:0000256" key="9">
    <source>
        <dbReference type="SAM" id="Phobius"/>
    </source>
</evidence>
<dbReference type="PANTHER" id="PTHR33281:SF19">
    <property type="entry name" value="VOLTAGE-DEPENDENT ANION CHANNEL-FORMING PROTEIN YNEE"/>
    <property type="match status" value="1"/>
</dbReference>
<evidence type="ECO:0000256" key="6">
    <source>
        <dbReference type="ARBA" id="ARBA00023065"/>
    </source>
</evidence>
<evidence type="ECO:0008006" key="12">
    <source>
        <dbReference type="Google" id="ProtNLM"/>
    </source>
</evidence>
<dbReference type="EMBL" id="JACOAF010000026">
    <property type="protein sequence ID" value="MBC3540238.1"/>
    <property type="molecule type" value="Genomic_DNA"/>
</dbReference>
<evidence type="ECO:0000256" key="5">
    <source>
        <dbReference type="ARBA" id="ARBA00022989"/>
    </source>
</evidence>
<evidence type="ECO:0000256" key="3">
    <source>
        <dbReference type="ARBA" id="ARBA00022475"/>
    </source>
</evidence>
<feature type="transmembrane region" description="Helical" evidence="9">
    <location>
        <begin position="202"/>
        <end position="222"/>
    </location>
</feature>
<keyword evidence="7 9" id="KW-0472">Membrane</keyword>
<evidence type="ECO:0000313" key="11">
    <source>
        <dbReference type="Proteomes" id="UP000659698"/>
    </source>
</evidence>
<dbReference type="RefSeq" id="WP_186637487.1">
    <property type="nucleotide sequence ID" value="NZ_JACOAF010000026.1"/>
</dbReference>
<evidence type="ECO:0000256" key="2">
    <source>
        <dbReference type="ARBA" id="ARBA00022448"/>
    </source>
</evidence>
<feature type="transmembrane region" description="Helical" evidence="9">
    <location>
        <begin position="44"/>
        <end position="62"/>
    </location>
</feature>
<keyword evidence="5 9" id="KW-1133">Transmembrane helix</keyword>
<keyword evidence="4 9" id="KW-0812">Transmembrane</keyword>
<feature type="transmembrane region" description="Helical" evidence="9">
    <location>
        <begin position="20"/>
        <end position="38"/>
    </location>
</feature>
<reference evidence="10 11" key="1">
    <citation type="journal article" date="2019" name="Int. J. Syst. Evol. Microbiol.">
        <title>Rufibacter sediminis sp. nov., isolated from freshwater lake sediment.</title>
        <authorList>
            <person name="Qu J.H."/>
            <person name="Zhang L.J."/>
            <person name="Fu Y.H."/>
            <person name="Li H.F."/>
        </authorList>
    </citation>
    <scope>NUCLEOTIDE SEQUENCE [LARGE SCALE GENOMIC DNA]</scope>
    <source>
        <strain evidence="10 11">H-1</strain>
    </source>
</reference>
<gene>
    <name evidence="10" type="ORF">H7U12_11145</name>
</gene>
<accession>A0ABR6VSR8</accession>
<dbReference type="Proteomes" id="UP000659698">
    <property type="component" value="Unassembled WGS sequence"/>
</dbReference>
<keyword evidence="6" id="KW-0406">Ion transport</keyword>
<dbReference type="Pfam" id="PF25539">
    <property type="entry name" value="Bestrophin_2"/>
    <property type="match status" value="1"/>
</dbReference>
<keyword evidence="2" id="KW-0813">Transport</keyword>
<dbReference type="PANTHER" id="PTHR33281">
    <property type="entry name" value="UPF0187 PROTEIN YNEE"/>
    <property type="match status" value="1"/>
</dbReference>
<keyword evidence="3" id="KW-1003">Cell membrane</keyword>
<evidence type="ECO:0000256" key="4">
    <source>
        <dbReference type="ARBA" id="ARBA00022692"/>
    </source>
</evidence>
<feature type="transmembrane region" description="Helical" evidence="9">
    <location>
        <begin position="228"/>
        <end position="245"/>
    </location>
</feature>
<evidence type="ECO:0000256" key="7">
    <source>
        <dbReference type="ARBA" id="ARBA00023136"/>
    </source>
</evidence>
<proteinExistence type="inferred from homology"/>
<comment type="subcellular location">
    <subcellularLocation>
        <location evidence="1">Cell membrane</location>
        <topology evidence="1">Multi-pass membrane protein</topology>
    </subcellularLocation>
</comment>
<comment type="caution">
    <text evidence="10">The sequence shown here is derived from an EMBL/GenBank/DDBJ whole genome shotgun (WGS) entry which is preliminary data.</text>
</comment>
<protein>
    <recommendedName>
        <fullName evidence="12">Bestrophin</fullName>
    </recommendedName>
</protein>
<evidence type="ECO:0000256" key="1">
    <source>
        <dbReference type="ARBA" id="ARBA00004651"/>
    </source>
</evidence>
<comment type="similarity">
    <text evidence="8">Belongs to the anion channel-forming bestrophin (TC 1.A.46) family.</text>
</comment>
<keyword evidence="11" id="KW-1185">Reference proteome</keyword>
<evidence type="ECO:0000256" key="8">
    <source>
        <dbReference type="ARBA" id="ARBA00034708"/>
    </source>
</evidence>
<dbReference type="InterPro" id="IPR044669">
    <property type="entry name" value="YneE/VCCN1/2-like"/>
</dbReference>
<sequence>MLIHSRIPLRYVFKKLKEDALVIILIGLAVHYISAYYINRIPQMPSNIPAFLGTAISVLLSFKMSQSYDRWWEARKVWGAIVNDSRSFVLQLQSFVKESTNPMVKTLAYRQMAWCYSLGQTLRGLDPLEGLEAFLPASELQHLATHKNKPLAIIQLNAQDIKNLIRREELDAYRHVQLDATLVRLVESMGKAERINGTVFPVTYRVFLHFAIYLFVITLSFSLSEIPLIFELPLLVVLSSVFFLLEKTAYHLQDPFRNRPSDTSVTAIARTIEINLRQLLNETDLPQPVQPNGFYIL</sequence>